<evidence type="ECO:0000313" key="2">
    <source>
        <dbReference type="Proteomes" id="UP001621418"/>
    </source>
</evidence>
<keyword evidence="2" id="KW-1185">Reference proteome</keyword>
<proteinExistence type="predicted"/>
<sequence length="345" mass="38575">MTQFSLSVFPMKMEVDATISQQILSRGASDLIDLQWLAGVTNGTEEPVSVLVMEVPHAKSAKRSKQEQETDDVLAFLSACNLSSNALAVVPGPDGNEPPDCLADVGDRRYAIEAAQLMLPSPNSKANSVARWRIFEQLSDELFRQSGRLQSRLRQHRGHMVTVWFNFDSDNRLPPRNGNISEMVDHLKNAHPPIKDDFEPIYRGLPKTIPPNTAIKYNESKSVGCTWTALPPTYQSALQRAIGFDIGLAYYETYTQSMLRAELRRVIEQHDDPRSDILVLTVGAETRGGIYFPSTKLFADALFVDQSPLDGWQPRALPAVAIHDAHNNRVRWIHGDPPFAQIRAM</sequence>
<name>A0ABZ1NHB5_9NOCA</name>
<protein>
    <submittedName>
        <fullName evidence="1">Uncharacterized protein</fullName>
    </submittedName>
</protein>
<accession>A0ABZ1NHB5</accession>
<dbReference type="EMBL" id="CP109527">
    <property type="protein sequence ID" value="WTY39182.1"/>
    <property type="molecule type" value="Genomic_DNA"/>
</dbReference>
<gene>
    <name evidence="1" type="ORF">OG308_15790</name>
</gene>
<reference evidence="1 2" key="1">
    <citation type="submission" date="2022-10" db="EMBL/GenBank/DDBJ databases">
        <title>The complete genomes of actinobacterial strains from the NBC collection.</title>
        <authorList>
            <person name="Joergensen T.S."/>
            <person name="Alvarez Arevalo M."/>
            <person name="Sterndorff E.B."/>
            <person name="Faurdal D."/>
            <person name="Vuksanovic O."/>
            <person name="Mourched A.-S."/>
            <person name="Charusanti P."/>
            <person name="Shaw S."/>
            <person name="Blin K."/>
            <person name="Weber T."/>
        </authorList>
    </citation>
    <scope>NUCLEOTIDE SEQUENCE [LARGE SCALE GENOMIC DNA]</scope>
    <source>
        <strain evidence="1 2">NBC_01413</strain>
    </source>
</reference>
<evidence type="ECO:0000313" key="1">
    <source>
        <dbReference type="EMBL" id="WTY39182.1"/>
    </source>
</evidence>
<organism evidence="1 2">
    <name type="scientific">Nocardia salmonicida</name>
    <dbReference type="NCBI Taxonomy" id="53431"/>
    <lineage>
        <taxon>Bacteria</taxon>
        <taxon>Bacillati</taxon>
        <taxon>Actinomycetota</taxon>
        <taxon>Actinomycetes</taxon>
        <taxon>Mycobacteriales</taxon>
        <taxon>Nocardiaceae</taxon>
        <taxon>Nocardia</taxon>
    </lineage>
</organism>
<dbReference type="RefSeq" id="WP_405151070.1">
    <property type="nucleotide sequence ID" value="NZ_CP109527.1"/>
</dbReference>
<dbReference type="Proteomes" id="UP001621418">
    <property type="component" value="Chromosome"/>
</dbReference>